<comment type="caution">
    <text evidence="1">The sequence shown here is derived from an EMBL/GenBank/DDBJ whole genome shotgun (WGS) entry which is preliminary data.</text>
</comment>
<organism evidence="1 2">
    <name type="scientific">Asticcacaulis machinosus</name>
    <dbReference type="NCBI Taxonomy" id="2984211"/>
    <lineage>
        <taxon>Bacteria</taxon>
        <taxon>Pseudomonadati</taxon>
        <taxon>Pseudomonadota</taxon>
        <taxon>Alphaproteobacteria</taxon>
        <taxon>Caulobacterales</taxon>
        <taxon>Caulobacteraceae</taxon>
        <taxon>Asticcacaulis</taxon>
    </lineage>
</organism>
<dbReference type="SUPFAM" id="SSF53187">
    <property type="entry name" value="Zn-dependent exopeptidases"/>
    <property type="match status" value="1"/>
</dbReference>
<keyword evidence="2" id="KW-1185">Reference proteome</keyword>
<proteinExistence type="predicted"/>
<sequence length="295" mass="32815">MDTNVSKLWHMSRDFLPAVDLIEPEDGRAVPLVFGLPHSGRYYPDSFIAGAREPETVLRSTEDAYVDGLIGMSPDLGIRTVRAVYGRAFVDVNRDPRELDARLIKGALPRDALTQTLRVRSGFGVIPRCLSGQREIHRHPIGYDEAKIRIERVHAPYHHALNYLIRQAQAGCGTVTFIDWHSMPSSVLNSAHPQRKLPDIVLGDLYGETCAPELTRFVKKQFEAQGLKVGLNMPFAGGYTMETYGKPHRGVHALQIEINRGIYMDEARLEPTSGYGPLKASLATVIEALKAFNIA</sequence>
<evidence type="ECO:0000313" key="2">
    <source>
        <dbReference type="Proteomes" id="UP001218579"/>
    </source>
</evidence>
<dbReference type="InterPro" id="IPR007709">
    <property type="entry name" value="N-FG_amidohydro"/>
</dbReference>
<accession>A0ABT5HI54</accession>
<dbReference type="Proteomes" id="UP001218579">
    <property type="component" value="Unassembled WGS sequence"/>
</dbReference>
<name>A0ABT5HI54_9CAUL</name>
<dbReference type="RefSeq" id="WP_272744190.1">
    <property type="nucleotide sequence ID" value="NZ_JAQQKV010000001.1"/>
</dbReference>
<dbReference type="EMBL" id="JAQQKV010000001">
    <property type="protein sequence ID" value="MDC7675873.1"/>
    <property type="molecule type" value="Genomic_DNA"/>
</dbReference>
<dbReference type="Pfam" id="PF05013">
    <property type="entry name" value="FGase"/>
    <property type="match status" value="1"/>
</dbReference>
<evidence type="ECO:0000313" key="1">
    <source>
        <dbReference type="EMBL" id="MDC7675873.1"/>
    </source>
</evidence>
<dbReference type="Gene3D" id="3.40.630.40">
    <property type="entry name" value="Zn-dependent exopeptidases"/>
    <property type="match status" value="1"/>
</dbReference>
<reference evidence="1 2" key="1">
    <citation type="submission" date="2023-01" db="EMBL/GenBank/DDBJ databases">
        <title>Novel species of the genus Asticcacaulis isolated from rivers.</title>
        <authorList>
            <person name="Lu H."/>
        </authorList>
    </citation>
    <scope>NUCLEOTIDE SEQUENCE [LARGE SCALE GENOMIC DNA]</scope>
    <source>
        <strain evidence="1 2">LKC15W</strain>
    </source>
</reference>
<protein>
    <submittedName>
        <fullName evidence="1">N-formylglutamate amidohydrolase</fullName>
    </submittedName>
</protein>
<gene>
    <name evidence="1" type="ORF">PQU98_07020</name>
</gene>